<gene>
    <name evidence="3" type="ORF">PGT21_012692</name>
</gene>
<feature type="chain" id="PRO_5022671511" evidence="2">
    <location>
        <begin position="25"/>
        <end position="233"/>
    </location>
</feature>
<dbReference type="AlphaFoldDB" id="A0A5B0QF76"/>
<comment type="caution">
    <text evidence="3">The sequence shown here is derived from an EMBL/GenBank/DDBJ whole genome shotgun (WGS) entry which is preliminary data.</text>
</comment>
<sequence length="233" mass="24554">MSGSLALLLLGLQVLSIMLVNVAATSTNTSTLDHKLYGRSPQASAANFKPPGNNRKMPSSPGPPKDGMEDGNGTPRNPQSKGKPVPFGFGSKVTGGGNAAPQTPKDTAELKAWLTDKVPRVILIRRTYDFSLGAGNITAAACRPWKACTNGLQVQTAKDFNNWCSKDQKLPSNIQVGTDLKSQVTTRTPSMIDDRYSAQVSLQASPMDPIKVASHKTLLGVGAAGIIKGKGPE</sequence>
<feature type="region of interest" description="Disordered" evidence="1">
    <location>
        <begin position="32"/>
        <end position="104"/>
    </location>
</feature>
<dbReference type="Proteomes" id="UP000324748">
    <property type="component" value="Unassembled WGS sequence"/>
</dbReference>
<dbReference type="InterPro" id="IPR012334">
    <property type="entry name" value="Pectin_lyas_fold"/>
</dbReference>
<dbReference type="OrthoDB" id="1637350at2759"/>
<name>A0A5B0QF76_PUCGR</name>
<accession>A0A5B0QF76</accession>
<dbReference type="EMBL" id="VSWC01000016">
    <property type="protein sequence ID" value="KAA1111802.1"/>
    <property type="molecule type" value="Genomic_DNA"/>
</dbReference>
<dbReference type="SUPFAM" id="SSF51126">
    <property type="entry name" value="Pectin lyase-like"/>
    <property type="match status" value="1"/>
</dbReference>
<keyword evidence="4" id="KW-1185">Reference proteome</keyword>
<evidence type="ECO:0000313" key="3">
    <source>
        <dbReference type="EMBL" id="KAA1111802.1"/>
    </source>
</evidence>
<keyword evidence="2" id="KW-0732">Signal</keyword>
<organism evidence="3 4">
    <name type="scientific">Puccinia graminis f. sp. tritici</name>
    <dbReference type="NCBI Taxonomy" id="56615"/>
    <lineage>
        <taxon>Eukaryota</taxon>
        <taxon>Fungi</taxon>
        <taxon>Dikarya</taxon>
        <taxon>Basidiomycota</taxon>
        <taxon>Pucciniomycotina</taxon>
        <taxon>Pucciniomycetes</taxon>
        <taxon>Pucciniales</taxon>
        <taxon>Pucciniaceae</taxon>
        <taxon>Puccinia</taxon>
    </lineage>
</organism>
<feature type="signal peptide" evidence="2">
    <location>
        <begin position="1"/>
        <end position="24"/>
    </location>
</feature>
<reference evidence="3 4" key="1">
    <citation type="submission" date="2019-05" db="EMBL/GenBank/DDBJ databases">
        <title>Emergence of the Ug99 lineage of the wheat stem rust pathogen through somatic hybridization.</title>
        <authorList>
            <person name="Li F."/>
            <person name="Upadhyaya N.M."/>
            <person name="Sperschneider J."/>
            <person name="Matny O."/>
            <person name="Nguyen-Phuc H."/>
            <person name="Mago R."/>
            <person name="Raley C."/>
            <person name="Miller M.E."/>
            <person name="Silverstein K.A.T."/>
            <person name="Henningsen E."/>
            <person name="Hirsch C.D."/>
            <person name="Visser B."/>
            <person name="Pretorius Z.A."/>
            <person name="Steffenson B.J."/>
            <person name="Schwessinger B."/>
            <person name="Dodds P.N."/>
            <person name="Figueroa M."/>
        </authorList>
    </citation>
    <scope>NUCLEOTIDE SEQUENCE [LARGE SCALE GENOMIC DNA]</scope>
    <source>
        <strain evidence="3">21-0</strain>
    </source>
</reference>
<dbReference type="InterPro" id="IPR011050">
    <property type="entry name" value="Pectin_lyase_fold/virulence"/>
</dbReference>
<evidence type="ECO:0000256" key="1">
    <source>
        <dbReference type="SAM" id="MobiDB-lite"/>
    </source>
</evidence>
<evidence type="ECO:0000313" key="4">
    <source>
        <dbReference type="Proteomes" id="UP000324748"/>
    </source>
</evidence>
<dbReference type="Gene3D" id="2.160.20.10">
    <property type="entry name" value="Single-stranded right-handed beta-helix, Pectin lyase-like"/>
    <property type="match status" value="1"/>
</dbReference>
<proteinExistence type="predicted"/>
<protein>
    <submittedName>
        <fullName evidence="3">Uncharacterized protein</fullName>
    </submittedName>
</protein>
<evidence type="ECO:0000256" key="2">
    <source>
        <dbReference type="SAM" id="SignalP"/>
    </source>
</evidence>